<protein>
    <submittedName>
        <fullName evidence="2">Uncharacterized protein</fullName>
    </submittedName>
</protein>
<reference evidence="2 3" key="1">
    <citation type="journal article" date="2018" name="Sci. Rep.">
        <title>Genomic signatures of local adaptation to the degree of environmental predictability in rotifers.</title>
        <authorList>
            <person name="Franch-Gras L."/>
            <person name="Hahn C."/>
            <person name="Garcia-Roger E.M."/>
            <person name="Carmona M.J."/>
            <person name="Serra M."/>
            <person name="Gomez A."/>
        </authorList>
    </citation>
    <scope>NUCLEOTIDE SEQUENCE [LARGE SCALE GENOMIC DNA]</scope>
    <source>
        <strain evidence="2">HYR1</strain>
    </source>
</reference>
<name>A0A3M7SWV7_BRAPC</name>
<dbReference type="AlphaFoldDB" id="A0A3M7SWV7"/>
<dbReference type="EMBL" id="REGN01000657">
    <property type="protein sequence ID" value="RNA40236.1"/>
    <property type="molecule type" value="Genomic_DNA"/>
</dbReference>
<comment type="caution">
    <text evidence="2">The sequence shown here is derived from an EMBL/GenBank/DDBJ whole genome shotgun (WGS) entry which is preliminary data.</text>
</comment>
<evidence type="ECO:0000313" key="3">
    <source>
        <dbReference type="Proteomes" id="UP000276133"/>
    </source>
</evidence>
<organism evidence="2 3">
    <name type="scientific">Brachionus plicatilis</name>
    <name type="common">Marine rotifer</name>
    <name type="synonym">Brachionus muelleri</name>
    <dbReference type="NCBI Taxonomy" id="10195"/>
    <lineage>
        <taxon>Eukaryota</taxon>
        <taxon>Metazoa</taxon>
        <taxon>Spiralia</taxon>
        <taxon>Gnathifera</taxon>
        <taxon>Rotifera</taxon>
        <taxon>Eurotatoria</taxon>
        <taxon>Monogononta</taxon>
        <taxon>Pseudotrocha</taxon>
        <taxon>Ploima</taxon>
        <taxon>Brachionidae</taxon>
        <taxon>Brachionus</taxon>
    </lineage>
</organism>
<evidence type="ECO:0000256" key="1">
    <source>
        <dbReference type="SAM" id="Phobius"/>
    </source>
</evidence>
<keyword evidence="1" id="KW-0472">Membrane</keyword>
<feature type="transmembrane region" description="Helical" evidence="1">
    <location>
        <begin position="35"/>
        <end position="57"/>
    </location>
</feature>
<accession>A0A3M7SWV7</accession>
<keyword evidence="1" id="KW-0812">Transmembrane</keyword>
<proteinExistence type="predicted"/>
<keyword evidence="3" id="KW-1185">Reference proteome</keyword>
<keyword evidence="1" id="KW-1133">Transmembrane helix</keyword>
<sequence length="125" mass="14801">MRREFEIFLKFYKQYSIFKNAVRQKKVFGAISDYFLIRVLTAISVFCMPPSILEFLLQNKKNIFLPQILSFRIFIFSTKKKFNFISYLKKLKSVPKLGYLPVAFFCFKNSPLEHVCSAFRLDLGT</sequence>
<gene>
    <name evidence="2" type="ORF">BpHYR1_016379</name>
</gene>
<evidence type="ECO:0000313" key="2">
    <source>
        <dbReference type="EMBL" id="RNA40236.1"/>
    </source>
</evidence>
<dbReference type="Proteomes" id="UP000276133">
    <property type="component" value="Unassembled WGS sequence"/>
</dbReference>